<organism evidence="2 3">
    <name type="scientific">Lachnoclostridium phytofermentans (strain ATCC 700394 / DSM 18823 / ISDg)</name>
    <name type="common">Clostridium phytofermentans</name>
    <dbReference type="NCBI Taxonomy" id="357809"/>
    <lineage>
        <taxon>Bacteria</taxon>
        <taxon>Bacillati</taxon>
        <taxon>Bacillota</taxon>
        <taxon>Clostridia</taxon>
        <taxon>Lachnospirales</taxon>
        <taxon>Lachnospiraceae</taxon>
    </lineage>
</organism>
<protein>
    <recommendedName>
        <fullName evidence="4">O-antigen polymerase</fullName>
    </recommendedName>
</protein>
<keyword evidence="1" id="KW-0812">Transmembrane</keyword>
<keyword evidence="1" id="KW-1133">Transmembrane helix</keyword>
<dbReference type="HOGENOM" id="CLU_021625_0_0_9"/>
<feature type="transmembrane region" description="Helical" evidence="1">
    <location>
        <begin position="592"/>
        <end position="611"/>
    </location>
</feature>
<evidence type="ECO:0000313" key="2">
    <source>
        <dbReference type="EMBL" id="ABX43846.1"/>
    </source>
</evidence>
<feature type="transmembrane region" description="Helical" evidence="1">
    <location>
        <begin position="262"/>
        <end position="278"/>
    </location>
</feature>
<name>A9KHZ9_LACP7</name>
<feature type="transmembrane region" description="Helical" evidence="1">
    <location>
        <begin position="145"/>
        <end position="162"/>
    </location>
</feature>
<feature type="transmembrane region" description="Helical" evidence="1">
    <location>
        <begin position="307"/>
        <end position="327"/>
    </location>
</feature>
<feature type="transmembrane region" description="Helical" evidence="1">
    <location>
        <begin position="237"/>
        <end position="255"/>
    </location>
</feature>
<reference evidence="3" key="1">
    <citation type="submission" date="2007-11" db="EMBL/GenBank/DDBJ databases">
        <title>Complete genome sequence of Clostridium phytofermentans ISDg.</title>
        <authorList>
            <person name="Leschine S.B."/>
            <person name="Warnick T.A."/>
            <person name="Blanchard J.L."/>
            <person name="Schnell D.J."/>
            <person name="Petit E.L."/>
            <person name="LaTouf W.G."/>
            <person name="Copeland A."/>
            <person name="Lucas S."/>
            <person name="Lapidus A."/>
            <person name="Barry K."/>
            <person name="Glavina del Rio T."/>
            <person name="Dalin E."/>
            <person name="Tice H."/>
            <person name="Pitluck S."/>
            <person name="Kiss H."/>
            <person name="Brettin T."/>
            <person name="Bruce D."/>
            <person name="Detter J.C."/>
            <person name="Han C."/>
            <person name="Kuske C."/>
            <person name="Schmutz J."/>
            <person name="Larimer F."/>
            <person name="Land M."/>
            <person name="Hauser L."/>
            <person name="Kyrpides N."/>
            <person name="Kim E.A."/>
            <person name="Richardson P."/>
        </authorList>
    </citation>
    <scope>NUCLEOTIDE SEQUENCE [LARGE SCALE GENOMIC DNA]</scope>
    <source>
        <strain evidence="3">ATCC 700394 / DSM 18823 / ISDg</strain>
    </source>
</reference>
<accession>A9KHZ9</accession>
<feature type="transmembrane region" description="Helical" evidence="1">
    <location>
        <begin position="527"/>
        <end position="547"/>
    </location>
</feature>
<keyword evidence="3" id="KW-1185">Reference proteome</keyword>
<feature type="transmembrane region" description="Helical" evidence="1">
    <location>
        <begin position="174"/>
        <end position="194"/>
    </location>
</feature>
<keyword evidence="1" id="KW-0472">Membrane</keyword>
<feature type="transmembrane region" description="Helical" evidence="1">
    <location>
        <begin position="284"/>
        <end position="300"/>
    </location>
</feature>
<feature type="transmembrane region" description="Helical" evidence="1">
    <location>
        <begin position="78"/>
        <end position="102"/>
    </location>
</feature>
<dbReference type="PANTHER" id="PTHR37422">
    <property type="entry name" value="TEICHURONIC ACID BIOSYNTHESIS PROTEIN TUAE"/>
    <property type="match status" value="1"/>
</dbReference>
<dbReference type="KEGG" id="cpy:Cphy_3495"/>
<feature type="transmembrane region" description="Helical" evidence="1">
    <location>
        <begin position="114"/>
        <end position="133"/>
    </location>
</feature>
<evidence type="ECO:0008006" key="4">
    <source>
        <dbReference type="Google" id="ProtNLM"/>
    </source>
</evidence>
<evidence type="ECO:0000313" key="3">
    <source>
        <dbReference type="Proteomes" id="UP000000370"/>
    </source>
</evidence>
<feature type="transmembrane region" description="Helical" evidence="1">
    <location>
        <begin position="36"/>
        <end position="58"/>
    </location>
</feature>
<dbReference type="InterPro" id="IPR051533">
    <property type="entry name" value="WaaL-like"/>
</dbReference>
<dbReference type="AlphaFoldDB" id="A9KHZ9"/>
<gene>
    <name evidence="2" type="ordered locus">Cphy_3495</name>
</gene>
<dbReference type="PANTHER" id="PTHR37422:SF13">
    <property type="entry name" value="LIPOPOLYSACCHARIDE BIOSYNTHESIS PROTEIN PA4999-RELATED"/>
    <property type="match status" value="1"/>
</dbReference>
<sequence length="617" mass="70403">MKNKIMLSLCYSKGDNISMTRKKTYTYQSRSNTNSVLLLFPLFLIITILPLIVSIHSFNPGLNQFDWYPNTDLANDFFLYYKQWFFVFISGLCALILVIRAFLNKKEVKFHKIFIPLVIYAALALISTIVSPYRSFGFSGIFEQFENVFCLLGYALIVYYSFCIIQSDYELQLLINALAIGALILGVIGSLQALGYDIFSTTWGKALILDKSVVDPNALEITFGKNRTYATLYNPNYVGVYTSMIIPLYTVLLFYTKFSYEYILYISVIITNLISMFGSQSKSGIVSIAASMLIALLIMRKKLINRWFVTLPIIASVCIAFLGINYIQQNAYINAIKNAFKTTSTATPALTEINTEKEYIKVVYNSNTLYVSQDNQNSLLFYDSFMNAIPYHGYEVENNQTILELEDQRFLDITPVVYHDEIVDFGLLIKEKPWYFRYDEETEQYLFYNRYGRFSPIATAPSAVFTGHENFASMRGYLWSRTIPLLPNYIFLGSGADTFTITFPQYDFVNASNFGYEDSLVTKPHCLYLQIAVQTGVFSLIALLVFYSWYFIQNIKLYINHSFNTKSSIYGMAIFISSTSFMISAISNDSSISVSPVFWCCIGIGLAANMMGKKTDK</sequence>
<dbReference type="EMBL" id="CP000885">
    <property type="protein sequence ID" value="ABX43846.1"/>
    <property type="molecule type" value="Genomic_DNA"/>
</dbReference>
<dbReference type="Proteomes" id="UP000000370">
    <property type="component" value="Chromosome"/>
</dbReference>
<proteinExistence type="predicted"/>
<evidence type="ECO:0000256" key="1">
    <source>
        <dbReference type="SAM" id="Phobius"/>
    </source>
</evidence>
<feature type="transmembrane region" description="Helical" evidence="1">
    <location>
        <begin position="568"/>
        <end position="586"/>
    </location>
</feature>
<dbReference type="eggNOG" id="COG3307">
    <property type="taxonomic scope" value="Bacteria"/>
</dbReference>
<dbReference type="STRING" id="357809.Cphy_3495"/>